<dbReference type="EMBL" id="CP146022">
    <property type="protein sequence ID" value="WWQ62969.1"/>
    <property type="molecule type" value="Genomic_DNA"/>
</dbReference>
<gene>
    <name evidence="1" type="ORF">V2W30_06130</name>
</gene>
<accession>A0ACD5A749</accession>
<dbReference type="Proteomes" id="UP001432251">
    <property type="component" value="Chromosome"/>
</dbReference>
<name>A0ACD5A749_9ACTN</name>
<evidence type="ECO:0000313" key="1">
    <source>
        <dbReference type="EMBL" id="WWQ62969.1"/>
    </source>
</evidence>
<sequence length="40" mass="4485">MYERTPSATSSRAYCSGGVLVPTEHHLGTFHHWLVQELDA</sequence>
<organism evidence="1 2">
    <name type="scientific">Streptomyces citrinus</name>
    <dbReference type="NCBI Taxonomy" id="3118173"/>
    <lineage>
        <taxon>Bacteria</taxon>
        <taxon>Bacillati</taxon>
        <taxon>Actinomycetota</taxon>
        <taxon>Actinomycetes</taxon>
        <taxon>Kitasatosporales</taxon>
        <taxon>Streptomycetaceae</taxon>
        <taxon>Streptomyces</taxon>
    </lineage>
</organism>
<proteinExistence type="predicted"/>
<evidence type="ECO:0000313" key="2">
    <source>
        <dbReference type="Proteomes" id="UP001432251"/>
    </source>
</evidence>
<protein>
    <submittedName>
        <fullName evidence="1">Uncharacterized protein</fullName>
    </submittedName>
</protein>
<reference evidence="1" key="1">
    <citation type="journal article" date="2025" name="Int. J. Syst. Evol. Microbiol.">
        <title>Streptomyces citrinus sp. nov., with yellow diffusible pigment.</title>
        <authorList>
            <person name="He Y."/>
            <person name="Yang E."/>
            <person name="Xu J."/>
            <person name="Sun Y."/>
            <person name="Sun L."/>
        </authorList>
    </citation>
    <scope>NUCLEOTIDE SEQUENCE</scope>
    <source>
        <strain evidence="1">Q6</strain>
    </source>
</reference>
<keyword evidence="2" id="KW-1185">Reference proteome</keyword>